<evidence type="ECO:0000313" key="3">
    <source>
        <dbReference type="Proteomes" id="UP000228934"/>
    </source>
</evidence>
<dbReference type="AlphaFoldDB" id="A0A2G9QFP3"/>
<dbReference type="EMBL" id="KV997138">
    <property type="protein sequence ID" value="PIO14442.1"/>
    <property type="molecule type" value="Genomic_DNA"/>
</dbReference>
<dbReference type="OrthoDB" id="9987373at2759"/>
<dbReference type="InterPro" id="IPR042235">
    <property type="entry name" value="ZP-C_dom"/>
</dbReference>
<keyword evidence="3" id="KW-1185">Reference proteome</keyword>
<dbReference type="Proteomes" id="UP000228934">
    <property type="component" value="Unassembled WGS sequence"/>
</dbReference>
<proteinExistence type="predicted"/>
<reference evidence="3" key="1">
    <citation type="journal article" date="2017" name="Nat. Commun.">
        <title>The North American bullfrog draft genome provides insight into hormonal regulation of long noncoding RNA.</title>
        <authorList>
            <person name="Hammond S.A."/>
            <person name="Warren R.L."/>
            <person name="Vandervalk B.P."/>
            <person name="Kucuk E."/>
            <person name="Khan H."/>
            <person name="Gibb E.A."/>
            <person name="Pandoh P."/>
            <person name="Kirk H."/>
            <person name="Zhao Y."/>
            <person name="Jones M."/>
            <person name="Mungall A.J."/>
            <person name="Coope R."/>
            <person name="Pleasance S."/>
            <person name="Moore R.A."/>
            <person name="Holt R.A."/>
            <person name="Round J.M."/>
            <person name="Ohora S."/>
            <person name="Walle B.V."/>
            <person name="Veldhoen N."/>
            <person name="Helbing C.C."/>
            <person name="Birol I."/>
        </authorList>
    </citation>
    <scope>NUCLEOTIDE SEQUENCE [LARGE SCALE GENOMIC DNA]</scope>
</reference>
<dbReference type="Pfam" id="PF00100">
    <property type="entry name" value="Zona_pellucida"/>
    <property type="match status" value="1"/>
</dbReference>
<dbReference type="Gene3D" id="2.60.40.4100">
    <property type="entry name" value="Zona pellucida, ZP-C domain"/>
    <property type="match status" value="1"/>
</dbReference>
<sequence>MQTSLNFFLNPISSTITIPSENGISSYTVTLAAYSDETCTLPLQGSDTLIVGSILYLGIFSPDLNGDAFTLRAEKCFATPTNDSNSNLNVILVDGG</sequence>
<protein>
    <recommendedName>
        <fullName evidence="1">ZP-C domain-containing protein</fullName>
    </recommendedName>
</protein>
<name>A0A2G9QFP3_AQUCT</name>
<dbReference type="InterPro" id="IPR055355">
    <property type="entry name" value="ZP-C"/>
</dbReference>
<evidence type="ECO:0000313" key="2">
    <source>
        <dbReference type="EMBL" id="PIO14442.1"/>
    </source>
</evidence>
<feature type="domain" description="ZP-C" evidence="1">
    <location>
        <begin position="26"/>
        <end position="91"/>
    </location>
</feature>
<organism evidence="2 3">
    <name type="scientific">Aquarana catesbeiana</name>
    <name type="common">American bullfrog</name>
    <name type="synonym">Rana catesbeiana</name>
    <dbReference type="NCBI Taxonomy" id="8400"/>
    <lineage>
        <taxon>Eukaryota</taxon>
        <taxon>Metazoa</taxon>
        <taxon>Chordata</taxon>
        <taxon>Craniata</taxon>
        <taxon>Vertebrata</taxon>
        <taxon>Euteleostomi</taxon>
        <taxon>Amphibia</taxon>
        <taxon>Batrachia</taxon>
        <taxon>Anura</taxon>
        <taxon>Neobatrachia</taxon>
        <taxon>Ranoidea</taxon>
        <taxon>Ranidae</taxon>
        <taxon>Aquarana</taxon>
    </lineage>
</organism>
<evidence type="ECO:0000259" key="1">
    <source>
        <dbReference type="Pfam" id="PF00100"/>
    </source>
</evidence>
<accession>A0A2G9QFP3</accession>
<gene>
    <name evidence="2" type="ORF">AB205_0045500</name>
</gene>